<evidence type="ECO:0000313" key="2">
    <source>
        <dbReference type="Proteomes" id="UP000276417"/>
    </source>
</evidence>
<reference evidence="1 2" key="1">
    <citation type="submission" date="2018-11" db="EMBL/GenBank/DDBJ databases">
        <title>Deinococcus shelandsis sp. nov., isolated from South Shetland Islands soil of Antarctica.</title>
        <authorList>
            <person name="Tian J."/>
        </authorList>
    </citation>
    <scope>NUCLEOTIDE SEQUENCE [LARGE SCALE GENOMIC DNA]</scope>
    <source>
        <strain evidence="1 2">S14-83T</strain>
    </source>
</reference>
<dbReference type="RefSeq" id="WP_124873258.1">
    <property type="nucleotide sequence ID" value="NZ_CP034184.1"/>
</dbReference>
<accession>A0A3G8YGQ2</accession>
<keyword evidence="2" id="KW-1185">Reference proteome</keyword>
<evidence type="ECO:0000313" key="1">
    <source>
        <dbReference type="EMBL" id="AZI44010.1"/>
    </source>
</evidence>
<dbReference type="Proteomes" id="UP000276417">
    <property type="component" value="Chromosome 2"/>
</dbReference>
<dbReference type="AlphaFoldDB" id="A0A3G8YGQ2"/>
<gene>
    <name evidence="1" type="ORF">EHF33_13875</name>
</gene>
<proteinExistence type="predicted"/>
<name>A0A3G8YGQ2_9DEIO</name>
<organism evidence="1 2">
    <name type="scientific">Deinococcus psychrotolerans</name>
    <dbReference type="NCBI Taxonomy" id="2489213"/>
    <lineage>
        <taxon>Bacteria</taxon>
        <taxon>Thermotogati</taxon>
        <taxon>Deinococcota</taxon>
        <taxon>Deinococci</taxon>
        <taxon>Deinococcales</taxon>
        <taxon>Deinococcaceae</taxon>
        <taxon>Deinococcus</taxon>
    </lineage>
</organism>
<sequence>MVSPFARLRTLSQSSAGRAQIHGLLTSLAPQLAPVEAAGYLARVEAQPRDWKIHFEAGGDAFKELAVKQRDAVPVLSSKFGSPEWYAEGEVLSRQIDAALNVLLDEVGRLAESTA</sequence>
<dbReference type="EMBL" id="CP034184">
    <property type="protein sequence ID" value="AZI44010.1"/>
    <property type="molecule type" value="Genomic_DNA"/>
</dbReference>
<protein>
    <submittedName>
        <fullName evidence="1">Uncharacterized protein</fullName>
    </submittedName>
</protein>
<dbReference type="KEGG" id="dph:EHF33_13875"/>